<dbReference type="VEuPathDB" id="FungiDB:BGT96224V316_LOCUS5201"/>
<protein>
    <submittedName>
        <fullName evidence="1">CAP20-like protein</fullName>
    </submittedName>
</protein>
<reference evidence="1" key="1">
    <citation type="submission" date="2000-06" db="EMBL/GenBank/DDBJ databases">
        <title>A CAP20-like gene in Blumeria graminis.</title>
        <authorList>
            <person name="Zhang Z."/>
            <person name="Chaure P."/>
            <person name="Hargreaves K."/>
            <person name="Hargreaves J."/>
            <person name="Gurr S."/>
        </authorList>
    </citation>
    <scope>NUCLEOTIDE SEQUENCE</scope>
</reference>
<name>Q96WJ9_BLUGR</name>
<organism evidence="1">
    <name type="scientific">Blumeria graminis</name>
    <name type="common">Powdery mildew</name>
    <name type="synonym">Oidium monilioides</name>
    <dbReference type="NCBI Taxonomy" id="34373"/>
    <lineage>
        <taxon>Eukaryota</taxon>
        <taxon>Fungi</taxon>
        <taxon>Dikarya</taxon>
        <taxon>Ascomycota</taxon>
        <taxon>Pezizomycotina</taxon>
        <taxon>Leotiomycetes</taxon>
        <taxon>Erysiphales</taxon>
        <taxon>Erysiphaceae</taxon>
        <taxon>Blumeria</taxon>
    </lineage>
</organism>
<proteinExistence type="evidence at transcript level"/>
<evidence type="ECO:0000313" key="1">
    <source>
        <dbReference type="EMBL" id="AAK69534.1"/>
    </source>
</evidence>
<dbReference type="EMBL" id="AF283105">
    <property type="protein sequence ID" value="AAK69534.1"/>
    <property type="molecule type" value="mRNA"/>
</dbReference>
<accession>Q96WJ9</accession>
<sequence length="196" mass="21433">MPHSEANRKMVHHVNGEKDKPASAFLSHLKSYPVISDGITTITSNPYGAKSISITTTSYEKISKPLLPYLRTPIAYITPYAARADSLGNNTLSSFESRFPVVKKPTEELYAEGKAVVFFPLQKGFEGKDYVLNVYGSEKNKVGGEGLIKYGKAAIATGLVVSSEALNWLNGFLATKVDQTKEVKSEKIGSRKKRGD</sequence>
<dbReference type="Pfam" id="PF17316">
    <property type="entry name" value="Perilipin_2"/>
    <property type="match status" value="1"/>
</dbReference>
<dbReference type="VEuPathDB" id="FungiDB:BGTH12_LOCUS4839"/>
<dbReference type="AlphaFoldDB" id="Q96WJ9"/>